<dbReference type="InterPro" id="IPR025800">
    <property type="entry name" value="CaM-Lys-N-MeTrfase"/>
</dbReference>
<keyword evidence="6" id="KW-0489">Methyltransferase</keyword>
<dbReference type="PANTHER" id="PTHR13539">
    <property type="entry name" value="CALMODULIN-LYSINE N-METHYLTRANSFERASE"/>
    <property type="match status" value="1"/>
</dbReference>
<keyword evidence="9" id="KW-0539">Nucleus</keyword>
<dbReference type="EC" id="2.1.1.60" evidence="3"/>
<sequence>MENKPAIGEGALNKVKSKSKARWEILRNAIVDKRLVGSGDITFIQSVRRFDTFELFTRKQCTCVLKPDKRSANKKKPQCSWFSYICEDIPFSKEVWIQHLFSDVNLKDILSFNNTGNVCIWPAEEVLAYYCILNIDQFHFKSVIELGGGSSSLAGICIALNAKSPKQILLTDGNKRCVESLEKTIEMNFKNKKNINISASSLLWDDVGTYQQHKNAFDFVICADCLFFDKYRQSLAETIHYVLKSSGKALIFAPRRGHTLAQFVDISCKIFSSVTESDHYCPAIINKHETEQLNNDSYDPEIHFPVLVELIK</sequence>
<dbReference type="Gene3D" id="3.40.50.150">
    <property type="entry name" value="Vaccinia Virus protein VP39"/>
    <property type="match status" value="1"/>
</dbReference>
<evidence type="ECO:0000256" key="5">
    <source>
        <dbReference type="ARBA" id="ARBA00022490"/>
    </source>
</evidence>
<dbReference type="InterPro" id="IPR029063">
    <property type="entry name" value="SAM-dependent_MTases_sf"/>
</dbReference>
<evidence type="ECO:0000256" key="2">
    <source>
        <dbReference type="ARBA" id="ARBA00004496"/>
    </source>
</evidence>
<proteinExistence type="predicted"/>
<gene>
    <name evidence="10" type="ORF">CVLEPA_LOCUS14930</name>
</gene>
<evidence type="ECO:0000256" key="7">
    <source>
        <dbReference type="ARBA" id="ARBA00022679"/>
    </source>
</evidence>
<evidence type="ECO:0000256" key="1">
    <source>
        <dbReference type="ARBA" id="ARBA00004123"/>
    </source>
</evidence>
<keyword evidence="7" id="KW-0808">Transferase</keyword>
<reference evidence="10 11" key="1">
    <citation type="submission" date="2024-02" db="EMBL/GenBank/DDBJ databases">
        <authorList>
            <person name="Daric V."/>
            <person name="Darras S."/>
        </authorList>
    </citation>
    <scope>NUCLEOTIDE SEQUENCE [LARGE SCALE GENOMIC DNA]</scope>
</reference>
<evidence type="ECO:0000256" key="3">
    <source>
        <dbReference type="ARBA" id="ARBA00011914"/>
    </source>
</evidence>
<keyword evidence="11" id="KW-1185">Reference proteome</keyword>
<dbReference type="PANTHER" id="PTHR13539:SF3">
    <property type="entry name" value="CALMODULIN-LYSINE N-METHYLTRANSFERASE"/>
    <property type="match status" value="1"/>
</dbReference>
<evidence type="ECO:0000256" key="9">
    <source>
        <dbReference type="ARBA" id="ARBA00023242"/>
    </source>
</evidence>
<dbReference type="Proteomes" id="UP001642483">
    <property type="component" value="Unassembled WGS sequence"/>
</dbReference>
<dbReference type="SUPFAM" id="SSF53335">
    <property type="entry name" value="S-adenosyl-L-methionine-dependent methyltransferases"/>
    <property type="match status" value="1"/>
</dbReference>
<organism evidence="10 11">
    <name type="scientific">Clavelina lepadiformis</name>
    <name type="common">Light-bulb sea squirt</name>
    <name type="synonym">Ascidia lepadiformis</name>
    <dbReference type="NCBI Taxonomy" id="159417"/>
    <lineage>
        <taxon>Eukaryota</taxon>
        <taxon>Metazoa</taxon>
        <taxon>Chordata</taxon>
        <taxon>Tunicata</taxon>
        <taxon>Ascidiacea</taxon>
        <taxon>Aplousobranchia</taxon>
        <taxon>Clavelinidae</taxon>
        <taxon>Clavelina</taxon>
    </lineage>
</organism>
<name>A0ABP0FWD1_CLALP</name>
<comment type="subcellular location">
    <subcellularLocation>
        <location evidence="2">Cytoplasm</location>
    </subcellularLocation>
    <subcellularLocation>
        <location evidence="1">Nucleus</location>
    </subcellularLocation>
</comment>
<evidence type="ECO:0000256" key="6">
    <source>
        <dbReference type="ARBA" id="ARBA00022603"/>
    </source>
</evidence>
<keyword evidence="8" id="KW-0949">S-adenosyl-L-methionine</keyword>
<evidence type="ECO:0000256" key="4">
    <source>
        <dbReference type="ARBA" id="ARBA00020594"/>
    </source>
</evidence>
<dbReference type="EMBL" id="CAWYQH010000097">
    <property type="protein sequence ID" value="CAK8683919.1"/>
    <property type="molecule type" value="Genomic_DNA"/>
</dbReference>
<evidence type="ECO:0000313" key="11">
    <source>
        <dbReference type="Proteomes" id="UP001642483"/>
    </source>
</evidence>
<evidence type="ECO:0000256" key="8">
    <source>
        <dbReference type="ARBA" id="ARBA00022691"/>
    </source>
</evidence>
<protein>
    <recommendedName>
        <fullName evidence="4">Calmodulin-lysine N-methyltransferase</fullName>
        <ecNumber evidence="3">2.1.1.60</ecNumber>
    </recommendedName>
</protein>
<dbReference type="Pfam" id="PF10294">
    <property type="entry name" value="Methyltransf_16"/>
    <property type="match status" value="1"/>
</dbReference>
<dbReference type="InterPro" id="IPR019410">
    <property type="entry name" value="Methyltransf_16"/>
</dbReference>
<evidence type="ECO:0000313" key="10">
    <source>
        <dbReference type="EMBL" id="CAK8683919.1"/>
    </source>
</evidence>
<accession>A0ABP0FWD1</accession>
<comment type="caution">
    <text evidence="10">The sequence shown here is derived from an EMBL/GenBank/DDBJ whole genome shotgun (WGS) entry which is preliminary data.</text>
</comment>
<keyword evidence="5" id="KW-0963">Cytoplasm</keyword>